<accession>A0AAD7X760</accession>
<dbReference type="Proteomes" id="UP001215151">
    <property type="component" value="Unassembled WGS sequence"/>
</dbReference>
<protein>
    <submittedName>
        <fullName evidence="2">Uncharacterized protein</fullName>
    </submittedName>
</protein>
<proteinExistence type="predicted"/>
<name>A0AAD7X760_9APHY</name>
<dbReference type="AlphaFoldDB" id="A0AAD7X760"/>
<keyword evidence="3" id="KW-1185">Reference proteome</keyword>
<evidence type="ECO:0000313" key="3">
    <source>
        <dbReference type="Proteomes" id="UP001215151"/>
    </source>
</evidence>
<feature type="region of interest" description="Disordered" evidence="1">
    <location>
        <begin position="142"/>
        <end position="174"/>
    </location>
</feature>
<evidence type="ECO:0000313" key="2">
    <source>
        <dbReference type="EMBL" id="KAJ8463824.1"/>
    </source>
</evidence>
<reference evidence="2" key="1">
    <citation type="submission" date="2022-11" db="EMBL/GenBank/DDBJ databases">
        <title>Genome Sequence of Cubamyces cubensis.</title>
        <authorList>
            <person name="Buettner E."/>
        </authorList>
    </citation>
    <scope>NUCLEOTIDE SEQUENCE</scope>
    <source>
        <strain evidence="2">MPL-01</strain>
    </source>
</reference>
<gene>
    <name evidence="2" type="ORF">ONZ51_g10004</name>
</gene>
<dbReference type="EMBL" id="JAPEVG010000369">
    <property type="protein sequence ID" value="KAJ8463824.1"/>
    <property type="molecule type" value="Genomic_DNA"/>
</dbReference>
<sequence>MSNNNILNNVEALEDRQRQDTEAAASLMAMGEQEAQRAAAKKRCREEAMRLEEEEDKEKDKEGLMMTPHKSKCDRCKTKKLQCRFCQGKHTSSCTQCQKTRAQACVRAQGLPVDIQAHIWCMEKGASPSRKKVKSAPIVDNDEITEGKGKGKEKEKAAEKPLKPAVARGSSMNSGAAVSGSRLTDLARTGAWWSHDPELLSDCELLEHLLIVVQRNRWTSVRVVDLLVDEEEQREELLEEERQVCQDLVVKIVRDEL</sequence>
<feature type="region of interest" description="Disordered" evidence="1">
    <location>
        <begin position="1"/>
        <end position="62"/>
    </location>
</feature>
<comment type="caution">
    <text evidence="2">The sequence shown here is derived from an EMBL/GenBank/DDBJ whole genome shotgun (WGS) entry which is preliminary data.</text>
</comment>
<evidence type="ECO:0000256" key="1">
    <source>
        <dbReference type="SAM" id="MobiDB-lite"/>
    </source>
</evidence>
<organism evidence="2 3">
    <name type="scientific">Trametes cubensis</name>
    <dbReference type="NCBI Taxonomy" id="1111947"/>
    <lineage>
        <taxon>Eukaryota</taxon>
        <taxon>Fungi</taxon>
        <taxon>Dikarya</taxon>
        <taxon>Basidiomycota</taxon>
        <taxon>Agaricomycotina</taxon>
        <taxon>Agaricomycetes</taxon>
        <taxon>Polyporales</taxon>
        <taxon>Polyporaceae</taxon>
        <taxon>Trametes</taxon>
    </lineage>
</organism>
<feature type="compositionally biased region" description="Basic and acidic residues" evidence="1">
    <location>
        <begin position="145"/>
        <end position="162"/>
    </location>
</feature>